<reference evidence="1 2" key="1">
    <citation type="submission" date="2018-07" db="EMBL/GenBank/DDBJ databases">
        <title>Sequencing the genomes of 1000 actinobacteria strains.</title>
        <authorList>
            <person name="Klenk H.-P."/>
        </authorList>
    </citation>
    <scope>NUCLEOTIDE SEQUENCE [LARGE SCALE GENOMIC DNA]</scope>
    <source>
        <strain evidence="1 2">DSM 14442</strain>
    </source>
</reference>
<comment type="caution">
    <text evidence="1">The sequence shown here is derived from an EMBL/GenBank/DDBJ whole genome shotgun (WGS) entry which is preliminary data.</text>
</comment>
<dbReference type="AlphaFoldDB" id="A0A3D9LFM1"/>
<dbReference type="InterPro" id="IPR050563">
    <property type="entry name" value="4-hydroxybenzoyl-CoA_TE"/>
</dbReference>
<dbReference type="CDD" id="cd00586">
    <property type="entry name" value="4HBT"/>
    <property type="match status" value="1"/>
</dbReference>
<evidence type="ECO:0000313" key="2">
    <source>
        <dbReference type="Proteomes" id="UP000256727"/>
    </source>
</evidence>
<proteinExistence type="predicted"/>
<dbReference type="RefSeq" id="WP_115933011.1">
    <property type="nucleotide sequence ID" value="NZ_QREH01000001.1"/>
</dbReference>
<dbReference type="Gene3D" id="3.10.129.10">
    <property type="entry name" value="Hotdog Thioesterase"/>
    <property type="match status" value="1"/>
</dbReference>
<dbReference type="PANTHER" id="PTHR31793">
    <property type="entry name" value="4-HYDROXYBENZOYL-COA THIOESTERASE FAMILY MEMBER"/>
    <property type="match status" value="1"/>
</dbReference>
<protein>
    <submittedName>
        <fullName evidence="1">Acyl-CoA thioester hydrolase</fullName>
    </submittedName>
</protein>
<dbReference type="Proteomes" id="UP000256727">
    <property type="component" value="Unassembled WGS sequence"/>
</dbReference>
<name>A0A3D9LFM1_9MICC</name>
<dbReference type="EMBL" id="QREH01000001">
    <property type="protein sequence ID" value="REE05188.1"/>
    <property type="molecule type" value="Genomic_DNA"/>
</dbReference>
<evidence type="ECO:0000313" key="1">
    <source>
        <dbReference type="EMBL" id="REE05188.1"/>
    </source>
</evidence>
<dbReference type="GO" id="GO:0047617">
    <property type="term" value="F:fatty acyl-CoA hydrolase activity"/>
    <property type="evidence" value="ECO:0007669"/>
    <property type="project" value="TreeGrafter"/>
</dbReference>
<dbReference type="Pfam" id="PF13279">
    <property type="entry name" value="4HBT_2"/>
    <property type="match status" value="1"/>
</dbReference>
<organism evidence="1 2">
    <name type="scientific">Citricoccus muralis</name>
    <dbReference type="NCBI Taxonomy" id="169134"/>
    <lineage>
        <taxon>Bacteria</taxon>
        <taxon>Bacillati</taxon>
        <taxon>Actinomycetota</taxon>
        <taxon>Actinomycetes</taxon>
        <taxon>Micrococcales</taxon>
        <taxon>Micrococcaceae</taxon>
        <taxon>Citricoccus</taxon>
    </lineage>
</organism>
<dbReference type="InterPro" id="IPR029069">
    <property type="entry name" value="HotDog_dom_sf"/>
</dbReference>
<keyword evidence="1" id="KW-0378">Hydrolase</keyword>
<sequence length="163" mass="17311">MDAEPLTGAVEPRPDGGGPGVRVDIALRWGDMDAYGHVNNVRIASILEEARIHAFGVPAGTGAAGIGAPVSLLDGVPDTVQALISEHRIRYRRPLEYRTVPARVWVWVAAAKGASIEVAYSIHDGVDGTECVTAGTTMVFVDSATGRPVRLTQEQREALTGLR</sequence>
<accession>A0A3D9LFM1</accession>
<dbReference type="PANTHER" id="PTHR31793:SF24">
    <property type="entry name" value="LONG-CHAIN ACYL-COA THIOESTERASE FADM"/>
    <property type="match status" value="1"/>
</dbReference>
<dbReference type="SUPFAM" id="SSF54637">
    <property type="entry name" value="Thioesterase/thiol ester dehydrase-isomerase"/>
    <property type="match status" value="1"/>
</dbReference>
<dbReference type="OrthoDB" id="9799036at2"/>
<keyword evidence="2" id="KW-1185">Reference proteome</keyword>
<gene>
    <name evidence="1" type="ORF">C8E99_3059</name>
</gene>